<proteinExistence type="predicted"/>
<sequence>MPREQLYESALANMQRTVHGLAARVPPPQKVPFKTSLVFRYVEQLPEQALVQKLARVVTTLQAATVLMQHGFVQEQGALQRVIHEIHEDITFLAYGLIFDDLTPLHKQYLEAFYEEEFDTDDPIDSTQKRPMVRRSKIQAYIANKEGSDLDPSRAIALSKTLTKTYSGFVHAASPQIMDMYGGNPAYFHVEGMLGTRRHAEYRMDLWNYYYRSILAFGMVAKAFGDQELFDQIHNFTVKFEEAANKSYCNSSKTPGISVR</sequence>
<evidence type="ECO:0000313" key="2">
    <source>
        <dbReference type="Proteomes" id="UP000706151"/>
    </source>
</evidence>
<dbReference type="EMBL" id="JADJOT010000011">
    <property type="protein sequence ID" value="MBK7955733.1"/>
    <property type="molecule type" value="Genomic_DNA"/>
</dbReference>
<accession>A0A935T9X3</accession>
<name>A0A935T9X3_9PROT</name>
<protein>
    <submittedName>
        <fullName evidence="1">Uncharacterized protein</fullName>
    </submittedName>
</protein>
<reference evidence="1 2" key="1">
    <citation type="submission" date="2020-10" db="EMBL/GenBank/DDBJ databases">
        <title>Connecting structure to function with the recovery of over 1000 high-quality activated sludge metagenome-assembled genomes encoding full-length rRNA genes using long-read sequencing.</title>
        <authorList>
            <person name="Singleton C.M."/>
            <person name="Petriglieri F."/>
            <person name="Kristensen J.M."/>
            <person name="Kirkegaard R.H."/>
            <person name="Michaelsen T.Y."/>
            <person name="Andersen M.H."/>
            <person name="Karst S.M."/>
            <person name="Dueholm M.S."/>
            <person name="Nielsen P.H."/>
            <person name="Albertsen M."/>
        </authorList>
    </citation>
    <scope>NUCLEOTIDE SEQUENCE [LARGE SCALE GENOMIC DNA]</scope>
    <source>
        <strain evidence="1">Fred_18-Q3-R57-64_BAT3C.720</strain>
    </source>
</reference>
<gene>
    <name evidence="1" type="ORF">IPK02_18315</name>
</gene>
<comment type="caution">
    <text evidence="1">The sequence shown here is derived from an EMBL/GenBank/DDBJ whole genome shotgun (WGS) entry which is preliminary data.</text>
</comment>
<organism evidence="1 2">
    <name type="scientific">Candidatus Accumulibacter affinis</name>
    <dbReference type="NCBI Taxonomy" id="2954384"/>
    <lineage>
        <taxon>Bacteria</taxon>
        <taxon>Pseudomonadati</taxon>
        <taxon>Pseudomonadota</taxon>
        <taxon>Betaproteobacteria</taxon>
        <taxon>Candidatus Accumulibacter</taxon>
    </lineage>
</organism>
<dbReference type="AlphaFoldDB" id="A0A935T9X3"/>
<evidence type="ECO:0000313" key="1">
    <source>
        <dbReference type="EMBL" id="MBK7955733.1"/>
    </source>
</evidence>
<dbReference type="Proteomes" id="UP000706151">
    <property type="component" value="Unassembled WGS sequence"/>
</dbReference>